<dbReference type="Pfam" id="PF04341">
    <property type="entry name" value="DUF485"/>
    <property type="match status" value="1"/>
</dbReference>
<dbReference type="AlphaFoldDB" id="A0A147ED36"/>
<evidence type="ECO:0000313" key="2">
    <source>
        <dbReference type="EMBL" id="KTR82323.1"/>
    </source>
</evidence>
<dbReference type="PANTHER" id="PTHR38441:SF1">
    <property type="entry name" value="MEMBRANE PROTEIN"/>
    <property type="match status" value="1"/>
</dbReference>
<keyword evidence="1" id="KW-1133">Transmembrane helix</keyword>
<feature type="transmembrane region" description="Helical" evidence="1">
    <location>
        <begin position="71"/>
        <end position="91"/>
    </location>
</feature>
<keyword evidence="1" id="KW-0472">Membrane</keyword>
<dbReference type="EMBL" id="LDRK01000099">
    <property type="protein sequence ID" value="KTR82323.1"/>
    <property type="molecule type" value="Genomic_DNA"/>
</dbReference>
<accession>A0A147ED36</accession>
<organism evidence="2 3">
    <name type="scientific">Leucobacter chromiiresistens</name>
    <dbReference type="NCBI Taxonomy" id="1079994"/>
    <lineage>
        <taxon>Bacteria</taxon>
        <taxon>Bacillati</taxon>
        <taxon>Actinomycetota</taxon>
        <taxon>Actinomycetes</taxon>
        <taxon>Micrococcales</taxon>
        <taxon>Microbacteriaceae</taxon>
        <taxon>Leucobacter</taxon>
    </lineage>
</organism>
<evidence type="ECO:0000313" key="3">
    <source>
        <dbReference type="Proteomes" id="UP000070810"/>
    </source>
</evidence>
<keyword evidence="3" id="KW-1185">Reference proteome</keyword>
<proteinExistence type="predicted"/>
<dbReference type="Proteomes" id="UP000070810">
    <property type="component" value="Unassembled WGS sequence"/>
</dbReference>
<dbReference type="PATRIC" id="fig|1079994.3.peg.2659"/>
<sequence length="116" mass="13317">MTEAAGPHDGQRDPIDYVAFQARPEFHELKHRFRRFVFPLAAAFMLWFLLYVVLAAFAHDFMATPMLGMNVGLWFGLAQFVTTFAITMAYVRFANRRLDPRTTALRAELEAMEGGR</sequence>
<comment type="caution">
    <text evidence="2">The sequence shown here is derived from an EMBL/GenBank/DDBJ whole genome shotgun (WGS) entry which is preliminary data.</text>
</comment>
<protein>
    <submittedName>
        <fullName evidence="2">Membrane protein</fullName>
    </submittedName>
</protein>
<gene>
    <name evidence="2" type="ORF">NS354_11325</name>
</gene>
<evidence type="ECO:0000256" key="1">
    <source>
        <dbReference type="SAM" id="Phobius"/>
    </source>
</evidence>
<dbReference type="PANTHER" id="PTHR38441">
    <property type="entry name" value="INTEGRAL MEMBRANE PROTEIN-RELATED"/>
    <property type="match status" value="1"/>
</dbReference>
<reference evidence="2 3" key="1">
    <citation type="journal article" date="2016" name="Front. Microbiol.">
        <title>Genomic Resource of Rice Seed Associated Bacteria.</title>
        <authorList>
            <person name="Midha S."/>
            <person name="Bansal K."/>
            <person name="Sharma S."/>
            <person name="Kumar N."/>
            <person name="Patil P.P."/>
            <person name="Chaudhry V."/>
            <person name="Patil P.B."/>
        </authorList>
    </citation>
    <scope>NUCLEOTIDE SEQUENCE [LARGE SCALE GENOMIC DNA]</scope>
    <source>
        <strain evidence="2 3">NS354</strain>
    </source>
</reference>
<dbReference type="RefSeq" id="WP_058594581.1">
    <property type="nucleotide sequence ID" value="NZ_LDRK01000099.1"/>
</dbReference>
<name>A0A147ED36_9MICO</name>
<dbReference type="OrthoDB" id="3543412at2"/>
<dbReference type="InterPro" id="IPR007436">
    <property type="entry name" value="DUF485"/>
</dbReference>
<keyword evidence="1" id="KW-0812">Transmembrane</keyword>
<feature type="transmembrane region" description="Helical" evidence="1">
    <location>
        <begin position="36"/>
        <end position="59"/>
    </location>
</feature>